<comment type="caution">
    <text evidence="2">The sequence shown here is derived from an EMBL/GenBank/DDBJ whole genome shotgun (WGS) entry which is preliminary data.</text>
</comment>
<dbReference type="PROSITE" id="PS50112">
    <property type="entry name" value="PAS"/>
    <property type="match status" value="1"/>
</dbReference>
<feature type="domain" description="PAS" evidence="1">
    <location>
        <begin position="108"/>
        <end position="153"/>
    </location>
</feature>
<evidence type="ECO:0000313" key="2">
    <source>
        <dbReference type="EMBL" id="MEQ1409802.1"/>
    </source>
</evidence>
<keyword evidence="3" id="KW-1185">Reference proteome</keyword>
<dbReference type="CDD" id="cd00130">
    <property type="entry name" value="PAS"/>
    <property type="match status" value="1"/>
</dbReference>
<protein>
    <submittedName>
        <fullName evidence="2">PAS domain S-box protein</fullName>
    </submittedName>
</protein>
<dbReference type="InterPro" id="IPR013767">
    <property type="entry name" value="PAS_fold"/>
</dbReference>
<feature type="non-terminal residue" evidence="2">
    <location>
        <position position="153"/>
    </location>
</feature>
<gene>
    <name evidence="2" type="ORF">ABK249_33410</name>
</gene>
<sequence>MAMIMKTCPATCSLSVNHAAIRSGSLTGEAKPGGRAAPNDEILQPDEAMPSVVPVIASQPRRKCPRLTKQRFFAFGRRADSPFPGSIINEANGTVTNMAKDRNERTEEELDLRSILDTVPEAMVVIDEIGIITSFSAAAEQLFGYSANEVCGH</sequence>
<name>A0ABV0MD35_9HYPH</name>
<reference evidence="2 3" key="1">
    <citation type="submission" date="2024-05" db="EMBL/GenBank/DDBJ databases">
        <title>Neorhizobium sp. Rsf11, a plant growth promoting and heavy metal resistant PAH-degrader.</title>
        <authorList>
            <person name="Golubev S.N."/>
            <person name="Muratova A.Y."/>
            <person name="Markelova M.I."/>
        </authorList>
    </citation>
    <scope>NUCLEOTIDE SEQUENCE [LARGE SCALE GENOMIC DNA]</scope>
    <source>
        <strain evidence="2 3">Rsf11</strain>
    </source>
</reference>
<evidence type="ECO:0000259" key="1">
    <source>
        <dbReference type="PROSITE" id="PS50112"/>
    </source>
</evidence>
<dbReference type="NCBIfam" id="TIGR00229">
    <property type="entry name" value="sensory_box"/>
    <property type="match status" value="1"/>
</dbReference>
<evidence type="ECO:0000313" key="3">
    <source>
        <dbReference type="Proteomes" id="UP001496627"/>
    </source>
</evidence>
<dbReference type="Gene3D" id="3.30.450.20">
    <property type="entry name" value="PAS domain"/>
    <property type="match status" value="1"/>
</dbReference>
<dbReference type="InterPro" id="IPR000014">
    <property type="entry name" value="PAS"/>
</dbReference>
<organism evidence="2 3">
    <name type="scientific">Neorhizobium phenanthreniclasticum</name>
    <dbReference type="NCBI Taxonomy" id="3157917"/>
    <lineage>
        <taxon>Bacteria</taxon>
        <taxon>Pseudomonadati</taxon>
        <taxon>Pseudomonadota</taxon>
        <taxon>Alphaproteobacteria</taxon>
        <taxon>Hyphomicrobiales</taxon>
        <taxon>Rhizobiaceae</taxon>
        <taxon>Rhizobium/Agrobacterium group</taxon>
        <taxon>Neorhizobium</taxon>
    </lineage>
</organism>
<accession>A0ABV0MD35</accession>
<dbReference type="InterPro" id="IPR035965">
    <property type="entry name" value="PAS-like_dom_sf"/>
</dbReference>
<proteinExistence type="predicted"/>
<dbReference type="Proteomes" id="UP001496627">
    <property type="component" value="Unassembled WGS sequence"/>
</dbReference>
<dbReference type="RefSeq" id="WP_348864903.1">
    <property type="nucleotide sequence ID" value="NZ_JBEAAL010000061.1"/>
</dbReference>
<dbReference type="EMBL" id="JBEAAL010000061">
    <property type="protein sequence ID" value="MEQ1409802.1"/>
    <property type="molecule type" value="Genomic_DNA"/>
</dbReference>
<dbReference type="SUPFAM" id="SSF55785">
    <property type="entry name" value="PYP-like sensor domain (PAS domain)"/>
    <property type="match status" value="1"/>
</dbReference>
<dbReference type="Pfam" id="PF00989">
    <property type="entry name" value="PAS"/>
    <property type="match status" value="1"/>
</dbReference>